<accession>A0A5A9PKS4</accession>
<comment type="caution">
    <text evidence="2">The sequence shown here is derived from an EMBL/GenBank/DDBJ whole genome shotgun (WGS) entry which is preliminary data.</text>
</comment>
<proteinExistence type="predicted"/>
<organism evidence="2 3">
    <name type="scientific">Triplophysa tibetana</name>
    <dbReference type="NCBI Taxonomy" id="1572043"/>
    <lineage>
        <taxon>Eukaryota</taxon>
        <taxon>Metazoa</taxon>
        <taxon>Chordata</taxon>
        <taxon>Craniata</taxon>
        <taxon>Vertebrata</taxon>
        <taxon>Euteleostomi</taxon>
        <taxon>Actinopterygii</taxon>
        <taxon>Neopterygii</taxon>
        <taxon>Teleostei</taxon>
        <taxon>Ostariophysi</taxon>
        <taxon>Cypriniformes</taxon>
        <taxon>Nemacheilidae</taxon>
        <taxon>Triplophysa</taxon>
    </lineage>
</organism>
<feature type="region of interest" description="Disordered" evidence="1">
    <location>
        <begin position="48"/>
        <end position="68"/>
    </location>
</feature>
<dbReference type="EMBL" id="SOYY01000005">
    <property type="protein sequence ID" value="KAA0721347.1"/>
    <property type="molecule type" value="Genomic_DNA"/>
</dbReference>
<name>A0A5A9PKS4_9TELE</name>
<dbReference type="AlphaFoldDB" id="A0A5A9PKS4"/>
<dbReference type="Proteomes" id="UP000324632">
    <property type="component" value="Chromosome 5"/>
</dbReference>
<evidence type="ECO:0000256" key="1">
    <source>
        <dbReference type="SAM" id="MobiDB-lite"/>
    </source>
</evidence>
<evidence type="ECO:0000313" key="3">
    <source>
        <dbReference type="Proteomes" id="UP000324632"/>
    </source>
</evidence>
<feature type="region of interest" description="Disordered" evidence="1">
    <location>
        <begin position="98"/>
        <end position="119"/>
    </location>
</feature>
<keyword evidence="3" id="KW-1185">Reference proteome</keyword>
<protein>
    <submittedName>
        <fullName evidence="2">Uncharacterized protein</fullName>
    </submittedName>
</protein>
<gene>
    <name evidence="2" type="ORF">E1301_Tti019753</name>
</gene>
<evidence type="ECO:0000313" key="2">
    <source>
        <dbReference type="EMBL" id="KAA0721347.1"/>
    </source>
</evidence>
<sequence>MAFLGFLENITQNFQRLQEHCLELPGPTHKYHLPSSTVGQAQLRRKRKMPSAPTVLSPTAVKPPTPRQLFPAPPPGAQMVMLMPMPVASQGPVLVPASQAPSVSLSSAPSAPAASAGPV</sequence>
<reference evidence="2 3" key="1">
    <citation type="journal article" date="2019" name="Mol. Ecol. Resour.">
        <title>Chromosome-level genome assembly of Triplophysa tibetana, a fish adapted to the harsh high-altitude environment of the Tibetan Plateau.</title>
        <authorList>
            <person name="Yang X."/>
            <person name="Liu H."/>
            <person name="Ma Z."/>
            <person name="Zou Y."/>
            <person name="Zou M."/>
            <person name="Mao Y."/>
            <person name="Li X."/>
            <person name="Wang H."/>
            <person name="Chen T."/>
            <person name="Wang W."/>
            <person name="Yang R."/>
        </authorList>
    </citation>
    <scope>NUCLEOTIDE SEQUENCE [LARGE SCALE GENOMIC DNA]</scope>
    <source>
        <strain evidence="2">TTIB1903HZAU</strain>
        <tissue evidence="2">Muscle</tissue>
    </source>
</reference>